<dbReference type="PANTHER" id="PTHR48030">
    <property type="entry name" value="SPLICING FACTOR 3B SUBUNIT 4"/>
    <property type="match status" value="1"/>
</dbReference>
<dbReference type="GO" id="GO:0048026">
    <property type="term" value="P:positive regulation of mRNA splicing, via spliceosome"/>
    <property type="evidence" value="ECO:0007669"/>
    <property type="project" value="TreeGrafter"/>
</dbReference>
<dbReference type="Gene3D" id="3.30.70.330">
    <property type="match status" value="1"/>
</dbReference>
<dbReference type="Proteomes" id="UP000269945">
    <property type="component" value="Unassembled WGS sequence"/>
</dbReference>
<feature type="compositionally biased region" description="Pro residues" evidence="2">
    <location>
        <begin position="117"/>
        <end position="130"/>
    </location>
</feature>
<feature type="compositionally biased region" description="Low complexity" evidence="2">
    <location>
        <begin position="105"/>
        <end position="116"/>
    </location>
</feature>
<gene>
    <name evidence="4" type="ORF">BN2614_LOCUS1</name>
</gene>
<dbReference type="Pfam" id="PF00076">
    <property type="entry name" value="RRM_1"/>
    <property type="match status" value="1"/>
</dbReference>
<dbReference type="AlphaFoldDB" id="A0A9X9MCI5"/>
<dbReference type="GO" id="GO:0003723">
    <property type="term" value="F:RNA binding"/>
    <property type="evidence" value="ECO:0007669"/>
    <property type="project" value="UniProtKB-UniRule"/>
</dbReference>
<dbReference type="GO" id="GO:0005686">
    <property type="term" value="C:U2 snRNP"/>
    <property type="evidence" value="ECO:0007669"/>
    <property type="project" value="TreeGrafter"/>
</dbReference>
<dbReference type="PANTHER" id="PTHR48030:SF3">
    <property type="entry name" value="SPLICING FACTOR 3B SUBUNIT 4"/>
    <property type="match status" value="1"/>
</dbReference>
<evidence type="ECO:0000259" key="3">
    <source>
        <dbReference type="PROSITE" id="PS50102"/>
    </source>
</evidence>
<evidence type="ECO:0000313" key="5">
    <source>
        <dbReference type="Proteomes" id="UP000269945"/>
    </source>
</evidence>
<organism evidence="4 5">
    <name type="scientific">Gulo gulo</name>
    <name type="common">Wolverine</name>
    <name type="synonym">Gluton</name>
    <dbReference type="NCBI Taxonomy" id="48420"/>
    <lineage>
        <taxon>Eukaryota</taxon>
        <taxon>Metazoa</taxon>
        <taxon>Chordata</taxon>
        <taxon>Craniata</taxon>
        <taxon>Vertebrata</taxon>
        <taxon>Euteleostomi</taxon>
        <taxon>Mammalia</taxon>
        <taxon>Eutheria</taxon>
        <taxon>Laurasiatheria</taxon>
        <taxon>Carnivora</taxon>
        <taxon>Caniformia</taxon>
        <taxon>Musteloidea</taxon>
        <taxon>Mustelidae</taxon>
        <taxon>Guloninae</taxon>
        <taxon>Gulo</taxon>
    </lineage>
</organism>
<keyword evidence="1" id="KW-0694">RNA-binding</keyword>
<feature type="region of interest" description="Disordered" evidence="2">
    <location>
        <begin position="89"/>
        <end position="130"/>
    </location>
</feature>
<evidence type="ECO:0000313" key="4">
    <source>
        <dbReference type="EMBL" id="VCX42274.1"/>
    </source>
</evidence>
<feature type="domain" description="RRM" evidence="3">
    <location>
        <begin position="1"/>
        <end position="61"/>
    </location>
</feature>
<protein>
    <recommendedName>
        <fullName evidence="3">RRM domain-containing protein</fullName>
    </recommendedName>
</protein>
<dbReference type="GO" id="GO:0071011">
    <property type="term" value="C:precatalytic spliceosome"/>
    <property type="evidence" value="ECO:0007669"/>
    <property type="project" value="TreeGrafter"/>
</dbReference>
<dbReference type="EMBL" id="CYRY02046535">
    <property type="protein sequence ID" value="VCX42274.1"/>
    <property type="molecule type" value="Genomic_DNA"/>
</dbReference>
<reference evidence="4 5" key="1">
    <citation type="submission" date="2018-10" db="EMBL/GenBank/DDBJ databases">
        <authorList>
            <person name="Ekblom R."/>
            <person name="Jareborg N."/>
        </authorList>
    </citation>
    <scope>NUCLEOTIDE SEQUENCE [LARGE SCALE GENOMIC DNA]</scope>
    <source>
        <tissue evidence="4">Muscle</tissue>
    </source>
</reference>
<accession>A0A9X9MCI5</accession>
<evidence type="ECO:0000256" key="2">
    <source>
        <dbReference type="SAM" id="MobiDB-lite"/>
    </source>
</evidence>
<evidence type="ECO:0000256" key="1">
    <source>
        <dbReference type="PROSITE-ProRule" id="PRU00176"/>
    </source>
</evidence>
<dbReference type="InterPro" id="IPR052084">
    <property type="entry name" value="SF3B4_spliceosome_assoc"/>
</dbReference>
<sequence length="200" mass="20717">MSSAFGVILQTPEIVRDPNTGNSKDYAFINFVLFDALEAAVHVLNGHYLCNRPITVSYAFEKDSKGQHQGSAAEQLLAAQNLLSQTDCPHQLLADSPSPPSTPNSVASSLGSGLPPSGSPPPRSLPPPVLPPGALLAGILPARPPLPVSPGAGGHGPPSSGMQGLDILDMDTHILTYSHCVGCPIQGCLRCSWPTVALMG</sequence>
<name>A0A9X9MCI5_GULGU</name>
<proteinExistence type="predicted"/>
<dbReference type="InterPro" id="IPR012677">
    <property type="entry name" value="Nucleotide-bd_a/b_plait_sf"/>
</dbReference>
<dbReference type="GO" id="GO:0005730">
    <property type="term" value="C:nucleolus"/>
    <property type="evidence" value="ECO:0007669"/>
    <property type="project" value="TreeGrafter"/>
</dbReference>
<comment type="caution">
    <text evidence="4">The sequence shown here is derived from an EMBL/GenBank/DDBJ whole genome shotgun (WGS) entry which is preliminary data.</text>
</comment>
<dbReference type="InterPro" id="IPR035979">
    <property type="entry name" value="RBD_domain_sf"/>
</dbReference>
<keyword evidence="5" id="KW-1185">Reference proteome</keyword>
<dbReference type="InterPro" id="IPR000504">
    <property type="entry name" value="RRM_dom"/>
</dbReference>
<dbReference type="PROSITE" id="PS50102">
    <property type="entry name" value="RRM"/>
    <property type="match status" value="1"/>
</dbReference>
<dbReference type="SUPFAM" id="SSF54928">
    <property type="entry name" value="RNA-binding domain, RBD"/>
    <property type="match status" value="1"/>
</dbReference>